<dbReference type="PANTHER" id="PTHR33336">
    <property type="entry name" value="QUINOL MONOOXYGENASE YGIN-RELATED"/>
    <property type="match status" value="1"/>
</dbReference>
<dbReference type="Pfam" id="PF03992">
    <property type="entry name" value="ABM"/>
    <property type="match status" value="1"/>
</dbReference>
<dbReference type="Proteomes" id="UP000612282">
    <property type="component" value="Unassembled WGS sequence"/>
</dbReference>
<dbReference type="SUPFAM" id="SSF54909">
    <property type="entry name" value="Dimeric alpha+beta barrel"/>
    <property type="match status" value="1"/>
</dbReference>
<feature type="domain" description="ABM" evidence="1">
    <location>
        <begin position="16"/>
        <end position="101"/>
    </location>
</feature>
<dbReference type="InterPro" id="IPR050744">
    <property type="entry name" value="AI-2_Isomerase_LsrG"/>
</dbReference>
<dbReference type="EMBL" id="BOMG01000064">
    <property type="protein sequence ID" value="GID57065.1"/>
    <property type="molecule type" value="Genomic_DNA"/>
</dbReference>
<sequence length="109" mass="11959">MSITIPEHILTSPQPVACVGTFTTTPGNREAFLHEVRKILAPVRAEKGCEAYEFHTTDDTIVLYERWTTGPDLATHGTQPHLKAYGTAIAGMVDPTSITVTWMSPVEHP</sequence>
<reference evidence="2 3" key="1">
    <citation type="submission" date="2021-01" db="EMBL/GenBank/DDBJ databases">
        <title>Whole genome shotgun sequence of Actinoplanes couchii NBRC 106145.</title>
        <authorList>
            <person name="Komaki H."/>
            <person name="Tamura T."/>
        </authorList>
    </citation>
    <scope>NUCLEOTIDE SEQUENCE [LARGE SCALE GENOMIC DNA]</scope>
    <source>
        <strain evidence="2 3">NBRC 106145</strain>
    </source>
</reference>
<dbReference type="PROSITE" id="PS51725">
    <property type="entry name" value="ABM"/>
    <property type="match status" value="1"/>
</dbReference>
<dbReference type="PANTHER" id="PTHR33336:SF3">
    <property type="entry name" value="ABM DOMAIN-CONTAINING PROTEIN"/>
    <property type="match status" value="1"/>
</dbReference>
<protein>
    <recommendedName>
        <fullName evidence="1">ABM domain-containing protein</fullName>
    </recommendedName>
</protein>
<accession>A0ABQ3XEZ3</accession>
<dbReference type="RefSeq" id="WP_203799261.1">
    <property type="nucleotide sequence ID" value="NZ_BAAAQE010000094.1"/>
</dbReference>
<comment type="caution">
    <text evidence="2">The sequence shown here is derived from an EMBL/GenBank/DDBJ whole genome shotgun (WGS) entry which is preliminary data.</text>
</comment>
<keyword evidence="3" id="KW-1185">Reference proteome</keyword>
<evidence type="ECO:0000313" key="2">
    <source>
        <dbReference type="EMBL" id="GID57065.1"/>
    </source>
</evidence>
<evidence type="ECO:0000259" key="1">
    <source>
        <dbReference type="PROSITE" id="PS51725"/>
    </source>
</evidence>
<dbReference type="InterPro" id="IPR007138">
    <property type="entry name" value="ABM_dom"/>
</dbReference>
<proteinExistence type="predicted"/>
<dbReference type="InterPro" id="IPR011008">
    <property type="entry name" value="Dimeric_a/b-barrel"/>
</dbReference>
<dbReference type="Gene3D" id="3.30.70.100">
    <property type="match status" value="1"/>
</dbReference>
<evidence type="ECO:0000313" key="3">
    <source>
        <dbReference type="Proteomes" id="UP000612282"/>
    </source>
</evidence>
<gene>
    <name evidence="2" type="ORF">Aco03nite_054690</name>
</gene>
<organism evidence="2 3">
    <name type="scientific">Actinoplanes couchii</name>
    <dbReference type="NCBI Taxonomy" id="403638"/>
    <lineage>
        <taxon>Bacteria</taxon>
        <taxon>Bacillati</taxon>
        <taxon>Actinomycetota</taxon>
        <taxon>Actinomycetes</taxon>
        <taxon>Micromonosporales</taxon>
        <taxon>Micromonosporaceae</taxon>
        <taxon>Actinoplanes</taxon>
    </lineage>
</organism>
<name>A0ABQ3XEZ3_9ACTN</name>